<protein>
    <submittedName>
        <fullName evidence="2">DUF4184 family protein</fullName>
    </submittedName>
</protein>
<name>A0ABW5XHN3_9MICO</name>
<evidence type="ECO:0000313" key="2">
    <source>
        <dbReference type="EMBL" id="MFD2840579.1"/>
    </source>
</evidence>
<comment type="caution">
    <text evidence="2">The sequence shown here is derived from an EMBL/GenBank/DDBJ whole genome shotgun (WGS) entry which is preliminary data.</text>
</comment>
<keyword evidence="1" id="KW-0812">Transmembrane</keyword>
<feature type="transmembrane region" description="Helical" evidence="1">
    <location>
        <begin position="52"/>
        <end position="77"/>
    </location>
</feature>
<sequence>MPFTVSHIAGVLPFTSKRLSLPFAALAIGSMAPDLLYFIPPLIQYGTRTHEAPYLFTANLVLGLAAWVIWRLIAPLLHDVAPEVVRERWRPDTWMSHPWWSVPVAIWIGIATHIVLDHFTHSWGWGTRNIEAIAATYATPVGLKTGYELMQIGLSALGLVIILGVLLLQRRSVIQPSPVPTIQRLTFPLVLGAGVFGAIARTAVVGGFDSRFEALAFYLLTGAVAGIVLALTALCLLAAIARGRIAERKPEGEMDDPAAT</sequence>
<dbReference type="RefSeq" id="WP_377466446.1">
    <property type="nucleotide sequence ID" value="NZ_JBHUOP010000003.1"/>
</dbReference>
<keyword evidence="3" id="KW-1185">Reference proteome</keyword>
<feature type="transmembrane region" description="Helical" evidence="1">
    <location>
        <begin position="214"/>
        <end position="240"/>
    </location>
</feature>
<feature type="transmembrane region" description="Helical" evidence="1">
    <location>
        <begin position="189"/>
        <end position="208"/>
    </location>
</feature>
<dbReference type="Pfam" id="PF13803">
    <property type="entry name" value="DUF4184"/>
    <property type="match status" value="1"/>
</dbReference>
<keyword evidence="1" id="KW-0472">Membrane</keyword>
<reference evidence="3" key="1">
    <citation type="journal article" date="2019" name="Int. J. Syst. Evol. Microbiol.">
        <title>The Global Catalogue of Microorganisms (GCM) 10K type strain sequencing project: providing services to taxonomists for standard genome sequencing and annotation.</title>
        <authorList>
            <consortium name="The Broad Institute Genomics Platform"/>
            <consortium name="The Broad Institute Genome Sequencing Center for Infectious Disease"/>
            <person name="Wu L."/>
            <person name="Ma J."/>
        </authorList>
    </citation>
    <scope>NUCLEOTIDE SEQUENCE [LARGE SCALE GENOMIC DNA]</scope>
    <source>
        <strain evidence="3">KCTC 33576</strain>
    </source>
</reference>
<proteinExistence type="predicted"/>
<feature type="transmembrane region" description="Helical" evidence="1">
    <location>
        <begin position="149"/>
        <end position="168"/>
    </location>
</feature>
<dbReference type="Proteomes" id="UP001597391">
    <property type="component" value="Unassembled WGS sequence"/>
</dbReference>
<feature type="transmembrane region" description="Helical" evidence="1">
    <location>
        <begin position="21"/>
        <end position="40"/>
    </location>
</feature>
<organism evidence="2 3">
    <name type="scientific">Populibacterium corticicola</name>
    <dbReference type="NCBI Taxonomy" id="1812826"/>
    <lineage>
        <taxon>Bacteria</taxon>
        <taxon>Bacillati</taxon>
        <taxon>Actinomycetota</taxon>
        <taxon>Actinomycetes</taxon>
        <taxon>Micrococcales</taxon>
        <taxon>Jonesiaceae</taxon>
        <taxon>Populibacterium</taxon>
    </lineage>
</organism>
<dbReference type="EMBL" id="JBHUOP010000003">
    <property type="protein sequence ID" value="MFD2840579.1"/>
    <property type="molecule type" value="Genomic_DNA"/>
</dbReference>
<accession>A0ABW5XHN3</accession>
<keyword evidence="1" id="KW-1133">Transmembrane helix</keyword>
<feature type="transmembrane region" description="Helical" evidence="1">
    <location>
        <begin position="98"/>
        <end position="116"/>
    </location>
</feature>
<gene>
    <name evidence="2" type="ORF">ACFSYH_08345</name>
</gene>
<evidence type="ECO:0000313" key="3">
    <source>
        <dbReference type="Proteomes" id="UP001597391"/>
    </source>
</evidence>
<evidence type="ECO:0000256" key="1">
    <source>
        <dbReference type="SAM" id="Phobius"/>
    </source>
</evidence>
<dbReference type="InterPro" id="IPR025238">
    <property type="entry name" value="DUF4184"/>
</dbReference>